<reference evidence="4" key="1">
    <citation type="submission" date="2022-10" db="EMBL/GenBank/DDBJ databases">
        <title>Fusarium specimens isolated from Avocado Roots.</title>
        <authorList>
            <person name="Stajich J."/>
            <person name="Roper C."/>
            <person name="Heimlech-Rivalta G."/>
        </authorList>
    </citation>
    <scope>NUCLEOTIDE SEQUENCE</scope>
    <source>
        <strain evidence="4">CF00143</strain>
    </source>
</reference>
<dbReference type="SUPFAM" id="SSF57701">
    <property type="entry name" value="Zn2/Cys6 DNA-binding domain"/>
    <property type="match status" value="1"/>
</dbReference>
<proteinExistence type="predicted"/>
<dbReference type="InterPro" id="IPR053181">
    <property type="entry name" value="EcdB-like_regulator"/>
</dbReference>
<organism evidence="4 5">
    <name type="scientific">Fusarium irregulare</name>
    <dbReference type="NCBI Taxonomy" id="2494466"/>
    <lineage>
        <taxon>Eukaryota</taxon>
        <taxon>Fungi</taxon>
        <taxon>Dikarya</taxon>
        <taxon>Ascomycota</taxon>
        <taxon>Pezizomycotina</taxon>
        <taxon>Sordariomycetes</taxon>
        <taxon>Hypocreomycetidae</taxon>
        <taxon>Hypocreales</taxon>
        <taxon>Nectriaceae</taxon>
        <taxon>Fusarium</taxon>
        <taxon>Fusarium incarnatum-equiseti species complex</taxon>
    </lineage>
</organism>
<dbReference type="AlphaFoldDB" id="A0A9W8PDI4"/>
<dbReference type="Pfam" id="PF00172">
    <property type="entry name" value="Zn_clus"/>
    <property type="match status" value="1"/>
</dbReference>
<comment type="caution">
    <text evidence="4">The sequence shown here is derived from an EMBL/GenBank/DDBJ whole genome shotgun (WGS) entry which is preliminary data.</text>
</comment>
<dbReference type="CDD" id="cd12148">
    <property type="entry name" value="fungal_TF_MHR"/>
    <property type="match status" value="1"/>
</dbReference>
<dbReference type="GO" id="GO:0008270">
    <property type="term" value="F:zinc ion binding"/>
    <property type="evidence" value="ECO:0007669"/>
    <property type="project" value="InterPro"/>
</dbReference>
<dbReference type="InterPro" id="IPR036864">
    <property type="entry name" value="Zn2-C6_fun-type_DNA-bd_sf"/>
</dbReference>
<accession>A0A9W8PDI4</accession>
<evidence type="ECO:0000256" key="1">
    <source>
        <dbReference type="ARBA" id="ARBA00023242"/>
    </source>
</evidence>
<keyword evidence="5" id="KW-1185">Reference proteome</keyword>
<evidence type="ECO:0000259" key="3">
    <source>
        <dbReference type="PROSITE" id="PS50048"/>
    </source>
</evidence>
<evidence type="ECO:0000313" key="4">
    <source>
        <dbReference type="EMBL" id="KAJ4003163.1"/>
    </source>
</evidence>
<keyword evidence="1" id="KW-0539">Nucleus</keyword>
<feature type="domain" description="Zn(2)-C6 fungal-type" evidence="3">
    <location>
        <begin position="15"/>
        <end position="45"/>
    </location>
</feature>
<dbReference type="GO" id="GO:0000981">
    <property type="term" value="F:DNA-binding transcription factor activity, RNA polymerase II-specific"/>
    <property type="evidence" value="ECO:0007669"/>
    <property type="project" value="InterPro"/>
</dbReference>
<dbReference type="PANTHER" id="PTHR47785:SF4">
    <property type="entry name" value="ZN(II)2CYS6 TRANSCRIPTION FACTOR (EUROFUNG)"/>
    <property type="match status" value="1"/>
</dbReference>
<feature type="region of interest" description="Disordered" evidence="2">
    <location>
        <begin position="75"/>
        <end position="109"/>
    </location>
</feature>
<name>A0A9W8PDI4_9HYPO</name>
<gene>
    <name evidence="4" type="ORF">NW766_012481</name>
</gene>
<dbReference type="SMART" id="SM00066">
    <property type="entry name" value="GAL4"/>
    <property type="match status" value="1"/>
</dbReference>
<sequence>MSYNQFPNRRRVIQACVNCRMRKTRCDAAQPKCGLCTTQNVDCVYRDARQPKIDYNTQVLLERMQLLEDRLLSTSRNNPSQTHDSGMNHSAVAEQQSDSLPEPTSTSQEPVFEVQIPLSHTANANHVFSWRLVQELLSEAREDGFDMQTHSDATDIFFHHQPHPPTTSHPPSSWKLFDDKTLSFYDSSGDASSQLCELIHIYFDNVNIFFPLLFKSDIIKTFDAVAAREVYGQEEISSVNMPHYGLLLVVFCLALLSASGQSDIRLTGEDGSHCSPSRKVKGWDGLRYHLWDKARLVLGYTATDMSLATAQSSMLASIYMGACGLVAEAFHWAHATAVKCESMARSYAKNESIPDAFRRLYWISFIYECDFISEISIISPSGIARYEDKIPYPAFATETSNACLSASKSSENPTRGQEELDKTIELRILASQDLGRSVVTSFGYLSKPARVPLDHFLARRLYDRNRVNISSKSPIPNGAHSRLTDWQ</sequence>
<dbReference type="EMBL" id="JAPDHF010000028">
    <property type="protein sequence ID" value="KAJ4003163.1"/>
    <property type="molecule type" value="Genomic_DNA"/>
</dbReference>
<dbReference type="Proteomes" id="UP001152130">
    <property type="component" value="Unassembled WGS sequence"/>
</dbReference>
<dbReference type="InterPro" id="IPR001138">
    <property type="entry name" value="Zn2Cys6_DnaBD"/>
</dbReference>
<dbReference type="PROSITE" id="PS50048">
    <property type="entry name" value="ZN2_CY6_FUNGAL_2"/>
    <property type="match status" value="1"/>
</dbReference>
<dbReference type="PANTHER" id="PTHR47785">
    <property type="entry name" value="ZN(II)2CYS6 TRANSCRIPTION FACTOR (EUROFUNG)-RELATED-RELATED"/>
    <property type="match status" value="1"/>
</dbReference>
<protein>
    <recommendedName>
        <fullName evidence="3">Zn(2)-C6 fungal-type domain-containing protein</fullName>
    </recommendedName>
</protein>
<evidence type="ECO:0000256" key="2">
    <source>
        <dbReference type="SAM" id="MobiDB-lite"/>
    </source>
</evidence>
<dbReference type="PROSITE" id="PS00463">
    <property type="entry name" value="ZN2_CY6_FUNGAL_1"/>
    <property type="match status" value="1"/>
</dbReference>
<dbReference type="Gene3D" id="4.10.240.10">
    <property type="entry name" value="Zn(2)-C6 fungal-type DNA-binding domain"/>
    <property type="match status" value="1"/>
</dbReference>
<evidence type="ECO:0000313" key="5">
    <source>
        <dbReference type="Proteomes" id="UP001152130"/>
    </source>
</evidence>
<dbReference type="CDD" id="cd00067">
    <property type="entry name" value="GAL4"/>
    <property type="match status" value="1"/>
</dbReference>